<feature type="compositionally biased region" description="Polar residues" evidence="1">
    <location>
        <begin position="164"/>
        <end position="176"/>
    </location>
</feature>
<feature type="region of interest" description="Disordered" evidence="1">
    <location>
        <begin position="128"/>
        <end position="202"/>
    </location>
</feature>
<protein>
    <submittedName>
        <fullName evidence="2">Uncharacterized protein</fullName>
    </submittedName>
</protein>
<evidence type="ECO:0000256" key="1">
    <source>
        <dbReference type="SAM" id="MobiDB-lite"/>
    </source>
</evidence>
<keyword evidence="3" id="KW-1185">Reference proteome</keyword>
<accession>A0A6A1VE58</accession>
<proteinExistence type="predicted"/>
<evidence type="ECO:0000313" key="2">
    <source>
        <dbReference type="EMBL" id="KAB1210107.1"/>
    </source>
</evidence>
<evidence type="ECO:0000313" key="3">
    <source>
        <dbReference type="Proteomes" id="UP000516437"/>
    </source>
</evidence>
<feature type="compositionally biased region" description="Basic residues" evidence="1">
    <location>
        <begin position="141"/>
        <end position="151"/>
    </location>
</feature>
<dbReference type="EMBL" id="RXIC02000024">
    <property type="protein sequence ID" value="KAB1210107.1"/>
    <property type="molecule type" value="Genomic_DNA"/>
</dbReference>
<dbReference type="AlphaFoldDB" id="A0A6A1VE58"/>
<comment type="caution">
    <text evidence="2">The sequence shown here is derived from an EMBL/GenBank/DDBJ whole genome shotgun (WGS) entry which is preliminary data.</text>
</comment>
<reference evidence="2 3" key="1">
    <citation type="journal article" date="2019" name="Plant Biotechnol. J.">
        <title>The red bayberry genome and genetic basis of sex determination.</title>
        <authorList>
            <person name="Jia H.M."/>
            <person name="Jia H.J."/>
            <person name="Cai Q.L."/>
            <person name="Wang Y."/>
            <person name="Zhao H.B."/>
            <person name="Yang W.F."/>
            <person name="Wang G.Y."/>
            <person name="Li Y.H."/>
            <person name="Zhan D.L."/>
            <person name="Shen Y.T."/>
            <person name="Niu Q.F."/>
            <person name="Chang L."/>
            <person name="Qiu J."/>
            <person name="Zhao L."/>
            <person name="Xie H.B."/>
            <person name="Fu W.Y."/>
            <person name="Jin J."/>
            <person name="Li X.W."/>
            <person name="Jiao Y."/>
            <person name="Zhou C.C."/>
            <person name="Tu T."/>
            <person name="Chai C.Y."/>
            <person name="Gao J.L."/>
            <person name="Fan L.J."/>
            <person name="van de Weg E."/>
            <person name="Wang J.Y."/>
            <person name="Gao Z.S."/>
        </authorList>
    </citation>
    <scope>NUCLEOTIDE SEQUENCE [LARGE SCALE GENOMIC DNA]</scope>
    <source>
        <tissue evidence="2">Leaves</tissue>
    </source>
</reference>
<sequence>MHPGSTADLQLADGREGRFVVLDSANDLCVDLGLAAGVGAAISSWFVDSHMGSNIGGDLNQLVAETPQSQMGKKGVVGTGLSKEKEKHGAAVLSSRGREWTEMAEIQAILAFFVLALLKVVRASSSSTEKTNEPIEIPPPRPKKKPLHPYPRKAIGSPNGILAANQSERSPSTNSLVAKKDTKPPTSFFSAARSDSLGLQFQ</sequence>
<name>A0A6A1VE58_9ROSI</name>
<dbReference type="Proteomes" id="UP000516437">
    <property type="component" value="Chromosome 6"/>
</dbReference>
<gene>
    <name evidence="2" type="ORF">CJ030_MR6G003927</name>
</gene>
<organism evidence="2 3">
    <name type="scientific">Morella rubra</name>
    <name type="common">Chinese bayberry</name>
    <dbReference type="NCBI Taxonomy" id="262757"/>
    <lineage>
        <taxon>Eukaryota</taxon>
        <taxon>Viridiplantae</taxon>
        <taxon>Streptophyta</taxon>
        <taxon>Embryophyta</taxon>
        <taxon>Tracheophyta</taxon>
        <taxon>Spermatophyta</taxon>
        <taxon>Magnoliopsida</taxon>
        <taxon>eudicotyledons</taxon>
        <taxon>Gunneridae</taxon>
        <taxon>Pentapetalae</taxon>
        <taxon>rosids</taxon>
        <taxon>fabids</taxon>
        <taxon>Fagales</taxon>
        <taxon>Myricaceae</taxon>
        <taxon>Morella</taxon>
    </lineage>
</organism>